<dbReference type="AlphaFoldDB" id="A0A9Q1EM97"/>
<organism evidence="2 3">
    <name type="scientific">Synaphobranchus kaupii</name>
    <name type="common">Kaup's arrowtooth eel</name>
    <dbReference type="NCBI Taxonomy" id="118154"/>
    <lineage>
        <taxon>Eukaryota</taxon>
        <taxon>Metazoa</taxon>
        <taxon>Chordata</taxon>
        <taxon>Craniata</taxon>
        <taxon>Vertebrata</taxon>
        <taxon>Euteleostomi</taxon>
        <taxon>Actinopterygii</taxon>
        <taxon>Neopterygii</taxon>
        <taxon>Teleostei</taxon>
        <taxon>Anguilliformes</taxon>
        <taxon>Synaphobranchidae</taxon>
        <taxon>Synaphobranchus</taxon>
    </lineage>
</organism>
<evidence type="ECO:0000256" key="1">
    <source>
        <dbReference type="SAM" id="MobiDB-lite"/>
    </source>
</evidence>
<feature type="compositionally biased region" description="Pro residues" evidence="1">
    <location>
        <begin position="111"/>
        <end position="125"/>
    </location>
</feature>
<accession>A0A9Q1EM97</accession>
<proteinExistence type="predicted"/>
<feature type="region of interest" description="Disordered" evidence="1">
    <location>
        <begin position="1"/>
        <end position="55"/>
    </location>
</feature>
<dbReference type="EMBL" id="JAINUF010000015">
    <property type="protein sequence ID" value="KAJ8341379.1"/>
    <property type="molecule type" value="Genomic_DNA"/>
</dbReference>
<dbReference type="Proteomes" id="UP001152622">
    <property type="component" value="Chromosome 15"/>
</dbReference>
<reference evidence="2" key="1">
    <citation type="journal article" date="2023" name="Science">
        <title>Genome structures resolve the early diversification of teleost fishes.</title>
        <authorList>
            <person name="Parey E."/>
            <person name="Louis A."/>
            <person name="Montfort J."/>
            <person name="Bouchez O."/>
            <person name="Roques C."/>
            <person name="Iampietro C."/>
            <person name="Lluch J."/>
            <person name="Castinel A."/>
            <person name="Donnadieu C."/>
            <person name="Desvignes T."/>
            <person name="Floi Bucao C."/>
            <person name="Jouanno E."/>
            <person name="Wen M."/>
            <person name="Mejri S."/>
            <person name="Dirks R."/>
            <person name="Jansen H."/>
            <person name="Henkel C."/>
            <person name="Chen W.J."/>
            <person name="Zahm M."/>
            <person name="Cabau C."/>
            <person name="Klopp C."/>
            <person name="Thompson A.W."/>
            <person name="Robinson-Rechavi M."/>
            <person name="Braasch I."/>
            <person name="Lecointre G."/>
            <person name="Bobe J."/>
            <person name="Postlethwait J.H."/>
            <person name="Berthelot C."/>
            <person name="Roest Crollius H."/>
            <person name="Guiguen Y."/>
        </authorList>
    </citation>
    <scope>NUCLEOTIDE SEQUENCE</scope>
    <source>
        <strain evidence="2">WJC10195</strain>
    </source>
</reference>
<feature type="compositionally biased region" description="Low complexity" evidence="1">
    <location>
        <begin position="21"/>
        <end position="34"/>
    </location>
</feature>
<gene>
    <name evidence="2" type="ORF">SKAU_G00336700</name>
</gene>
<evidence type="ECO:0000313" key="2">
    <source>
        <dbReference type="EMBL" id="KAJ8341379.1"/>
    </source>
</evidence>
<evidence type="ECO:0000313" key="3">
    <source>
        <dbReference type="Proteomes" id="UP001152622"/>
    </source>
</evidence>
<name>A0A9Q1EM97_SYNKA</name>
<feature type="compositionally biased region" description="Basic and acidic residues" evidence="1">
    <location>
        <begin position="138"/>
        <end position="148"/>
    </location>
</feature>
<sequence>MSIAADQAGSEHTSGTPVRLTGDGTATANAGALTREPVGETSRRRQSRFKTTVQRRWEERGEAWGITSRIPPPPPRVPSLCIASCFTTVLINEPHPGPDYRLLPKAANRGPAPPPRLPRTPPPDASPGRLPRTPSSEDGLRRAEQTERNKRPFLASGLSYIFEVKLTDRISVALEGFCSVPGD</sequence>
<protein>
    <submittedName>
        <fullName evidence="2">Uncharacterized protein</fullName>
    </submittedName>
</protein>
<comment type="caution">
    <text evidence="2">The sequence shown here is derived from an EMBL/GenBank/DDBJ whole genome shotgun (WGS) entry which is preliminary data.</text>
</comment>
<feature type="region of interest" description="Disordered" evidence="1">
    <location>
        <begin position="96"/>
        <end position="148"/>
    </location>
</feature>
<keyword evidence="3" id="KW-1185">Reference proteome</keyword>